<comment type="subcellular location">
    <subcellularLocation>
        <location evidence="1">Membrane</location>
        <topology evidence="1">Multi-pass membrane protein</topology>
    </subcellularLocation>
</comment>
<evidence type="ECO:0000256" key="6">
    <source>
        <dbReference type="ARBA" id="ARBA00023136"/>
    </source>
</evidence>
<feature type="transmembrane region" description="Helical" evidence="7">
    <location>
        <begin position="159"/>
        <end position="188"/>
    </location>
</feature>
<evidence type="ECO:0000313" key="9">
    <source>
        <dbReference type="Proteomes" id="UP000295662"/>
    </source>
</evidence>
<accession>A0A4R7RYI8</accession>
<dbReference type="GO" id="GO:0043190">
    <property type="term" value="C:ATP-binding cassette (ABC) transporter complex"/>
    <property type="evidence" value="ECO:0007669"/>
    <property type="project" value="InterPro"/>
</dbReference>
<dbReference type="PANTHER" id="PTHR30188">
    <property type="entry name" value="ABC TRANSPORTER PERMEASE PROTEIN-RELATED"/>
    <property type="match status" value="1"/>
</dbReference>
<evidence type="ECO:0000256" key="7">
    <source>
        <dbReference type="RuleBase" id="RU362044"/>
    </source>
</evidence>
<comment type="similarity">
    <text evidence="2 7">Belongs to the MlaE permease family.</text>
</comment>
<dbReference type="PANTHER" id="PTHR30188:SF4">
    <property type="entry name" value="PROTEIN TRIGALACTOSYLDIACYLGLYCEROL 1, CHLOROPLASTIC"/>
    <property type="match status" value="1"/>
</dbReference>
<keyword evidence="9" id="KW-1185">Reference proteome</keyword>
<dbReference type="OrthoDB" id="9810518at2"/>
<feature type="transmembrane region" description="Helical" evidence="7">
    <location>
        <begin position="52"/>
        <end position="72"/>
    </location>
</feature>
<dbReference type="Proteomes" id="UP000295662">
    <property type="component" value="Unassembled WGS sequence"/>
</dbReference>
<dbReference type="InterPro" id="IPR003453">
    <property type="entry name" value="ABC_MlaE_roteobac"/>
</dbReference>
<keyword evidence="5 7" id="KW-1133">Transmembrane helix</keyword>
<protein>
    <submittedName>
        <fullName evidence="8">Phospholipid/cholesterol/gamma-HCH transport system permease protein</fullName>
    </submittedName>
</protein>
<gene>
    <name evidence="8" type="ORF">EI77_02108</name>
</gene>
<dbReference type="RefSeq" id="WP_133795185.1">
    <property type="nucleotide sequence ID" value="NZ_SOCA01000003.1"/>
</dbReference>
<keyword evidence="6 7" id="KW-0472">Membrane</keyword>
<dbReference type="AlphaFoldDB" id="A0A4R7RYI8"/>
<evidence type="ECO:0000256" key="1">
    <source>
        <dbReference type="ARBA" id="ARBA00004141"/>
    </source>
</evidence>
<name>A0A4R7RYI8_9BACT</name>
<keyword evidence="3" id="KW-0813">Transport</keyword>
<keyword evidence="4 7" id="KW-0812">Transmembrane</keyword>
<evidence type="ECO:0000256" key="2">
    <source>
        <dbReference type="ARBA" id="ARBA00007556"/>
    </source>
</evidence>
<proteinExistence type="inferred from homology"/>
<feature type="transmembrane region" description="Helical" evidence="7">
    <location>
        <begin position="239"/>
        <end position="262"/>
    </location>
</feature>
<evidence type="ECO:0000256" key="5">
    <source>
        <dbReference type="ARBA" id="ARBA00022989"/>
    </source>
</evidence>
<dbReference type="GO" id="GO:0005548">
    <property type="term" value="F:phospholipid transporter activity"/>
    <property type="evidence" value="ECO:0007669"/>
    <property type="project" value="TreeGrafter"/>
</dbReference>
<dbReference type="InterPro" id="IPR030802">
    <property type="entry name" value="Permease_MalE"/>
</dbReference>
<dbReference type="NCBIfam" id="TIGR00056">
    <property type="entry name" value="MlaE family lipid ABC transporter permease subunit"/>
    <property type="match status" value="1"/>
</dbReference>
<dbReference type="EMBL" id="SOCA01000003">
    <property type="protein sequence ID" value="TDU70990.1"/>
    <property type="molecule type" value="Genomic_DNA"/>
</dbReference>
<evidence type="ECO:0000256" key="3">
    <source>
        <dbReference type="ARBA" id="ARBA00022448"/>
    </source>
</evidence>
<feature type="transmembrane region" description="Helical" evidence="7">
    <location>
        <begin position="208"/>
        <end position="232"/>
    </location>
</feature>
<evidence type="ECO:0000256" key="4">
    <source>
        <dbReference type="ARBA" id="ARBA00022692"/>
    </source>
</evidence>
<dbReference type="Pfam" id="PF02405">
    <property type="entry name" value="MlaE"/>
    <property type="match status" value="1"/>
</dbReference>
<evidence type="ECO:0000313" key="8">
    <source>
        <dbReference type="EMBL" id="TDU70990.1"/>
    </source>
</evidence>
<sequence>MDVLLGFLALPGRAFLNYLGYLGQLGALMGELWESLTKGTLRLRLMAEQMVMIGYGSQAVVLVTGAFTGAVFTAQSYFKFKDFGIESTVGGIVSVSLCRELGPVLAGLMVTGRVGASMAAEIGTLKVSEQIDALRVMGAHPVDYLVLPRFLAMVISMPLLIAECIVLGLVASVLVATCVFEIPFAWFWEHVRDHTNLEDLSFGMIKGFVFGILIVVISCHQGLIASNGAVGVGLGTTRAVVYSSLALLVANFFLTMFLNYFFPLGTAL</sequence>
<organism evidence="8 9">
    <name type="scientific">Prosthecobacter fusiformis</name>
    <dbReference type="NCBI Taxonomy" id="48464"/>
    <lineage>
        <taxon>Bacteria</taxon>
        <taxon>Pseudomonadati</taxon>
        <taxon>Verrucomicrobiota</taxon>
        <taxon>Verrucomicrobiia</taxon>
        <taxon>Verrucomicrobiales</taxon>
        <taxon>Verrucomicrobiaceae</taxon>
        <taxon>Prosthecobacter</taxon>
    </lineage>
</organism>
<reference evidence="8 9" key="1">
    <citation type="submission" date="2019-03" db="EMBL/GenBank/DDBJ databases">
        <title>Genomic Encyclopedia of Archaeal and Bacterial Type Strains, Phase II (KMG-II): from individual species to whole genera.</title>
        <authorList>
            <person name="Goeker M."/>
        </authorList>
    </citation>
    <scope>NUCLEOTIDE SEQUENCE [LARGE SCALE GENOMIC DNA]</scope>
    <source>
        <strain evidence="8 9">ATCC 25309</strain>
    </source>
</reference>
<comment type="caution">
    <text evidence="8">The sequence shown here is derived from an EMBL/GenBank/DDBJ whole genome shotgun (WGS) entry which is preliminary data.</text>
</comment>
<comment type="caution">
    <text evidence="7">Lacks conserved residue(s) required for the propagation of feature annotation.</text>
</comment>